<name>A0A9X2RKH0_9PROT</name>
<keyword evidence="5" id="KW-1185">Reference proteome</keyword>
<dbReference type="RefSeq" id="WP_256619516.1">
    <property type="nucleotide sequence ID" value="NZ_JANIBC010000006.1"/>
</dbReference>
<organism evidence="4 5">
    <name type="scientific">Parvularcula maris</name>
    <dbReference type="NCBI Taxonomy" id="2965077"/>
    <lineage>
        <taxon>Bacteria</taxon>
        <taxon>Pseudomonadati</taxon>
        <taxon>Pseudomonadota</taxon>
        <taxon>Alphaproteobacteria</taxon>
        <taxon>Parvularculales</taxon>
        <taxon>Parvularculaceae</taxon>
        <taxon>Parvularcula</taxon>
    </lineage>
</organism>
<dbReference type="NCBIfam" id="TIGR02226">
    <property type="entry name" value="two_anch"/>
    <property type="match status" value="1"/>
</dbReference>
<keyword evidence="1" id="KW-0812">Transmembrane</keyword>
<feature type="domain" description="DUF4159" evidence="3">
    <location>
        <begin position="648"/>
        <end position="849"/>
    </location>
</feature>
<sequence>MSFESPALLAALLILPVLAWILRAVPPRPVRQIFGGMFFLERLSSAKQKPVRTPPLILLLRLLAAALLILGFAGPRLGAPPVTFDGPITIVFDDGWDAAQRWEERRETAEAAIRQAGGPVRFITTTGGELSAPLSKEAALDLLAATEPQAELADWQGVASALEAAEGRKIILPGGLSGTEPLPLSGDIAAYLPVGTTYALAEPRVSSDSLTIPVLRAGELRAEERRLTAISADGRAVASQTVSFAAGDEAVEAEFRLPLALRNQVRRIQLDGVRSAGTTALIGASSRRSLVGIVSSGSDTLREGGYYIERALSATSELMEGTVAELIPLGPGLLVLDDVGSFRGEDRALLETFVEEGGIVVRFAGPSLLSAEPVANDPLLPAPLIGGERALGGALTWAEPQLVDTIEEGSPLTGLSLDEGITVRRQVLVRPGTGAEVWVSLSDATPLVTAAERGDGLVVLIHVSALPTWSDLPVSGFFATMMQRLAALSQTDLRTDGTESDAPLPPVSLLSGSGLLTAPEAGAASLTPGEAPPPPGFYGEGASEVAVQTYRGDGSLTAFTAESLPRGSRVLTMEAGRQTDLGAWLLAAALLLLAIDAVLTAGPLPGFGRQAAAASLALLLALPLLPEASAQIRPPLPNKAKDAALELRFGYILTGDRSTDRLSEAGLFGLTRQAAERSSLEAAPPQGVDPDRDELAVYSLLYWPVLSGQAAPTDAALQRLEAFMEGGGLLIIDTGAGGSDLRSGELRDILGRLDAPPLEPLPDDHVLLFSFYRLDDLWGRNPSGQVWVESRGALDQRRDGVPSLIIAGRDWASAWALDQSGTPLRPAGPGGEGRREMAFRSGINMAMVAVTGNYKADQADVEALLDDLGEELP</sequence>
<evidence type="ECO:0000313" key="5">
    <source>
        <dbReference type="Proteomes" id="UP001142610"/>
    </source>
</evidence>
<dbReference type="InterPro" id="IPR024163">
    <property type="entry name" value="Aerotolerance_reg_N"/>
</dbReference>
<evidence type="ECO:0000259" key="2">
    <source>
        <dbReference type="Pfam" id="PF07584"/>
    </source>
</evidence>
<gene>
    <name evidence="4" type="ORF">NOG11_09475</name>
</gene>
<dbReference type="PANTHER" id="PTHR37464:SF1">
    <property type="entry name" value="BLL2463 PROTEIN"/>
    <property type="match status" value="1"/>
</dbReference>
<accession>A0A9X2RKH0</accession>
<feature type="domain" description="Aerotolerance regulator N-terminal" evidence="2">
    <location>
        <begin position="1"/>
        <end position="75"/>
    </location>
</feature>
<reference evidence="4" key="1">
    <citation type="submission" date="2022-07" db="EMBL/GenBank/DDBJ databases">
        <title>Parvularcula maris sp. nov., an algicidal bacterium isolated from seawater.</title>
        <authorList>
            <person name="Li F."/>
        </authorList>
    </citation>
    <scope>NUCLEOTIDE SEQUENCE</scope>
    <source>
        <strain evidence="4">BGMRC 0090</strain>
    </source>
</reference>
<dbReference type="EMBL" id="JANIBC010000006">
    <property type="protein sequence ID" value="MCQ8185627.1"/>
    <property type="molecule type" value="Genomic_DNA"/>
</dbReference>
<dbReference type="InterPro" id="IPR025297">
    <property type="entry name" value="DUF4159"/>
</dbReference>
<proteinExistence type="predicted"/>
<evidence type="ECO:0000313" key="4">
    <source>
        <dbReference type="EMBL" id="MCQ8185627.1"/>
    </source>
</evidence>
<dbReference type="Pfam" id="PF07584">
    <property type="entry name" value="BatA"/>
    <property type="match status" value="1"/>
</dbReference>
<evidence type="ECO:0000259" key="3">
    <source>
        <dbReference type="Pfam" id="PF13709"/>
    </source>
</evidence>
<dbReference type="InterPro" id="IPR011933">
    <property type="entry name" value="Double_TM_dom"/>
</dbReference>
<dbReference type="InterPro" id="IPR029062">
    <property type="entry name" value="Class_I_gatase-like"/>
</dbReference>
<keyword evidence="1" id="KW-0472">Membrane</keyword>
<feature type="transmembrane region" description="Helical" evidence="1">
    <location>
        <begin position="56"/>
        <end position="74"/>
    </location>
</feature>
<dbReference type="PANTHER" id="PTHR37464">
    <property type="entry name" value="BLL2463 PROTEIN"/>
    <property type="match status" value="1"/>
</dbReference>
<dbReference type="CDD" id="cd03143">
    <property type="entry name" value="A4_beta-galactosidase_middle_domain"/>
    <property type="match status" value="1"/>
</dbReference>
<evidence type="ECO:0000256" key="1">
    <source>
        <dbReference type="SAM" id="Phobius"/>
    </source>
</evidence>
<keyword evidence="1" id="KW-1133">Transmembrane helix</keyword>
<protein>
    <submittedName>
        <fullName evidence="4">DUF4159 domain-containing protein</fullName>
    </submittedName>
</protein>
<dbReference type="Proteomes" id="UP001142610">
    <property type="component" value="Unassembled WGS sequence"/>
</dbReference>
<dbReference type="AlphaFoldDB" id="A0A9X2RKH0"/>
<dbReference type="Gene3D" id="3.40.50.12140">
    <property type="entry name" value="Domain of unknown function DUF4159"/>
    <property type="match status" value="1"/>
</dbReference>
<dbReference type="Gene3D" id="3.40.50.880">
    <property type="match status" value="1"/>
</dbReference>
<dbReference type="Pfam" id="PF13709">
    <property type="entry name" value="DUF4159"/>
    <property type="match status" value="1"/>
</dbReference>
<comment type="caution">
    <text evidence="4">The sequence shown here is derived from an EMBL/GenBank/DDBJ whole genome shotgun (WGS) entry which is preliminary data.</text>
</comment>